<gene>
    <name evidence="7" type="primary">glsA</name>
    <name evidence="9" type="ORF">IDM48_05435</name>
</gene>
<organism evidence="9 10">
    <name type="scientific">Rothia amarae</name>
    <dbReference type="NCBI Taxonomy" id="169480"/>
    <lineage>
        <taxon>Bacteria</taxon>
        <taxon>Bacillati</taxon>
        <taxon>Actinomycetota</taxon>
        <taxon>Actinomycetes</taxon>
        <taxon>Micrococcales</taxon>
        <taxon>Micrococcaceae</taxon>
        <taxon>Rothia</taxon>
    </lineage>
</organism>
<feature type="binding site" evidence="7">
    <location>
        <position position="114"/>
    </location>
    <ligand>
        <name>substrate</name>
    </ligand>
</feature>
<feature type="binding site" evidence="7">
    <location>
        <position position="191"/>
    </location>
    <ligand>
        <name>substrate</name>
    </ligand>
</feature>
<accession>A0A7H2BMD2</accession>
<dbReference type="PANTHER" id="PTHR12544">
    <property type="entry name" value="GLUTAMINASE"/>
    <property type="match status" value="1"/>
</dbReference>
<proteinExistence type="inferred from homology"/>
<dbReference type="InterPro" id="IPR002645">
    <property type="entry name" value="STAS_dom"/>
</dbReference>
<dbReference type="Gene3D" id="3.30.750.24">
    <property type="entry name" value="STAS domain"/>
    <property type="match status" value="2"/>
</dbReference>
<evidence type="ECO:0000256" key="6">
    <source>
        <dbReference type="ARBA" id="ARBA00070405"/>
    </source>
</evidence>
<reference evidence="9 10" key="1">
    <citation type="submission" date="2020-09" db="EMBL/GenBank/DDBJ databases">
        <title>Investigation of environmental microbe.</title>
        <authorList>
            <person name="Ou Y."/>
            <person name="Kang Q."/>
        </authorList>
    </citation>
    <scope>NUCLEOTIDE SEQUENCE [LARGE SCALE GENOMIC DNA]</scope>
    <source>
        <strain evidence="9 10">KJZ-9</strain>
    </source>
</reference>
<keyword evidence="7" id="KW-0007">Acetylation</keyword>
<dbReference type="KEGG" id="rama:IDM48_05435"/>
<feature type="binding site" evidence="7">
    <location>
        <position position="243"/>
    </location>
    <ligand>
        <name>substrate</name>
    </ligand>
</feature>
<evidence type="ECO:0000256" key="7">
    <source>
        <dbReference type="HAMAP-Rule" id="MF_00313"/>
    </source>
</evidence>
<dbReference type="SUPFAM" id="SSF56601">
    <property type="entry name" value="beta-lactamase/transpeptidase-like"/>
    <property type="match status" value="1"/>
</dbReference>
<dbReference type="InterPro" id="IPR012338">
    <property type="entry name" value="Beta-lactam/transpept-like"/>
</dbReference>
<evidence type="ECO:0000256" key="2">
    <source>
        <dbReference type="ARBA" id="ARBA00011881"/>
    </source>
</evidence>
<dbReference type="PANTHER" id="PTHR12544:SF29">
    <property type="entry name" value="GLUTAMINASE"/>
    <property type="match status" value="1"/>
</dbReference>
<dbReference type="NCBIfam" id="TIGR03814">
    <property type="entry name" value="Gln_ase"/>
    <property type="match status" value="1"/>
</dbReference>
<dbReference type="Pfam" id="PF01740">
    <property type="entry name" value="STAS"/>
    <property type="match status" value="1"/>
</dbReference>
<feature type="binding site" evidence="7">
    <location>
        <position position="261"/>
    </location>
    <ligand>
        <name>substrate</name>
    </ligand>
</feature>
<dbReference type="EMBL" id="CP061538">
    <property type="protein sequence ID" value="QNV40828.1"/>
    <property type="molecule type" value="Genomic_DNA"/>
</dbReference>
<evidence type="ECO:0000256" key="4">
    <source>
        <dbReference type="ARBA" id="ARBA00022801"/>
    </source>
</evidence>
<evidence type="ECO:0000256" key="3">
    <source>
        <dbReference type="ARBA" id="ARBA00012918"/>
    </source>
</evidence>
<dbReference type="SUPFAM" id="SSF52091">
    <property type="entry name" value="SpoIIaa-like"/>
    <property type="match status" value="1"/>
</dbReference>
<evidence type="ECO:0000313" key="10">
    <source>
        <dbReference type="Proteomes" id="UP000516421"/>
    </source>
</evidence>
<comment type="similarity">
    <text evidence="1 7">Belongs to the glutaminase family.</text>
</comment>
<dbReference type="Proteomes" id="UP000516421">
    <property type="component" value="Chromosome"/>
</dbReference>
<comment type="catalytic activity">
    <reaction evidence="5 7">
        <text>L-glutamine + H2O = L-glutamate + NH4(+)</text>
        <dbReference type="Rhea" id="RHEA:15889"/>
        <dbReference type="ChEBI" id="CHEBI:15377"/>
        <dbReference type="ChEBI" id="CHEBI:28938"/>
        <dbReference type="ChEBI" id="CHEBI:29985"/>
        <dbReference type="ChEBI" id="CHEBI:58359"/>
        <dbReference type="EC" id="3.5.1.2"/>
    </reaction>
</comment>
<keyword evidence="4 7" id="KW-0378">Hydrolase</keyword>
<dbReference type="PROSITE" id="PS50801">
    <property type="entry name" value="STAS"/>
    <property type="match status" value="1"/>
</dbReference>
<dbReference type="InterPro" id="IPR036513">
    <property type="entry name" value="STAS_dom_sf"/>
</dbReference>
<evidence type="ECO:0000313" key="9">
    <source>
        <dbReference type="EMBL" id="QNV40828.1"/>
    </source>
</evidence>
<evidence type="ECO:0000256" key="1">
    <source>
        <dbReference type="ARBA" id="ARBA00011076"/>
    </source>
</evidence>
<feature type="binding site" evidence="7">
    <location>
        <position position="167"/>
    </location>
    <ligand>
        <name>substrate</name>
    </ligand>
</feature>
<feature type="binding site" evidence="7">
    <location>
        <position position="160"/>
    </location>
    <ligand>
        <name>substrate</name>
    </ligand>
</feature>
<feature type="domain" description="STAS" evidence="8">
    <location>
        <begin position="316"/>
        <end position="414"/>
    </location>
</feature>
<dbReference type="RefSeq" id="WP_190618470.1">
    <property type="nucleotide sequence ID" value="NZ_CP061538.1"/>
</dbReference>
<dbReference type="EC" id="3.5.1.2" evidence="3 7"/>
<dbReference type="GO" id="GO:0006537">
    <property type="term" value="P:glutamate biosynthetic process"/>
    <property type="evidence" value="ECO:0007669"/>
    <property type="project" value="TreeGrafter"/>
</dbReference>
<dbReference type="InterPro" id="IPR015868">
    <property type="entry name" value="Glutaminase"/>
</dbReference>
<feature type="binding site" evidence="7">
    <location>
        <position position="64"/>
    </location>
    <ligand>
        <name>substrate</name>
    </ligand>
</feature>
<protein>
    <recommendedName>
        <fullName evidence="6 7">Glutaminase</fullName>
        <ecNumber evidence="3 7">3.5.1.2</ecNumber>
    </recommendedName>
</protein>
<keyword evidence="10" id="KW-1185">Reference proteome</keyword>
<dbReference type="NCBIfam" id="NF002134">
    <property type="entry name" value="PRK00971.1-4"/>
    <property type="match status" value="1"/>
</dbReference>
<name>A0A7H2BMD2_9MICC</name>
<dbReference type="Pfam" id="PF04960">
    <property type="entry name" value="Glutaminase"/>
    <property type="match status" value="1"/>
</dbReference>
<evidence type="ECO:0000256" key="5">
    <source>
        <dbReference type="ARBA" id="ARBA00049534"/>
    </source>
</evidence>
<dbReference type="HAMAP" id="MF_00313">
    <property type="entry name" value="Glutaminase"/>
    <property type="match status" value="1"/>
</dbReference>
<dbReference type="AlphaFoldDB" id="A0A7H2BMD2"/>
<dbReference type="GO" id="GO:0006543">
    <property type="term" value="P:L-glutamine catabolic process"/>
    <property type="evidence" value="ECO:0007669"/>
    <property type="project" value="TreeGrafter"/>
</dbReference>
<comment type="subunit">
    <text evidence="2 7">Homotetramer.</text>
</comment>
<sequence>MKSPVTDYLNELLERNRNHDGGERASYIPELARANPHRFGIAMTTVEGRTYSVGDDNIEFTLQSMSKPFAYAAALDMHGKEYMSERVGVEPSGEAFNELSIEEDSNRPDNPMINVGAIAVHGLLLEKDTPSQERIEYLREFFSRLAGRELTIDQDVFTSELETAERNFAMGHMLKGLSVFDGPAHGVVEGYIAQCAVKVNIRDLSVMGATLSNGGIQPHTGEQVIEPLVARQVLSVMVSAGMYDASGTWFADVGIPAKSGVSGGILGVLPGQLGLGVFSPSLDAKGNSVRGIRVFKELSDRMGLHIMDTEAYSYHAVRAVRQVGDELIIELQGRLEFSNAEEILSQLEELEYNCTDVVIDLTRVSEANRVGRHMLLDGLHRLQEEGLQVSLLDPDNILKFKNSAQDDGIHYLRS</sequence>
<evidence type="ECO:0000259" key="8">
    <source>
        <dbReference type="PROSITE" id="PS50801"/>
    </source>
</evidence>
<dbReference type="Gene3D" id="3.40.710.10">
    <property type="entry name" value="DD-peptidase/beta-lactamase superfamily"/>
    <property type="match status" value="1"/>
</dbReference>
<dbReference type="FunFam" id="3.40.710.10:FF:000005">
    <property type="entry name" value="Glutaminase"/>
    <property type="match status" value="1"/>
</dbReference>
<dbReference type="GO" id="GO:0004359">
    <property type="term" value="F:glutaminase activity"/>
    <property type="evidence" value="ECO:0007669"/>
    <property type="project" value="UniProtKB-UniRule"/>
</dbReference>